<protein>
    <recommendedName>
        <fullName evidence="4">Sulfotransferase domain-containing protein</fullName>
    </recommendedName>
</protein>
<dbReference type="InterPro" id="IPR027417">
    <property type="entry name" value="P-loop_NTPase"/>
</dbReference>
<dbReference type="SUPFAM" id="SSF52540">
    <property type="entry name" value="P-loop containing nucleoside triphosphate hydrolases"/>
    <property type="match status" value="1"/>
</dbReference>
<feature type="compositionally biased region" description="Acidic residues" evidence="1">
    <location>
        <begin position="132"/>
        <end position="142"/>
    </location>
</feature>
<organism evidence="2 3">
    <name type="scientific">Aspergillus ochraceoroseus IBT 24754</name>
    <dbReference type="NCBI Taxonomy" id="1392256"/>
    <lineage>
        <taxon>Eukaryota</taxon>
        <taxon>Fungi</taxon>
        <taxon>Dikarya</taxon>
        <taxon>Ascomycota</taxon>
        <taxon>Pezizomycotina</taxon>
        <taxon>Eurotiomycetes</taxon>
        <taxon>Eurotiomycetidae</taxon>
        <taxon>Eurotiales</taxon>
        <taxon>Aspergillaceae</taxon>
        <taxon>Aspergillus</taxon>
        <taxon>Aspergillus subgen. Nidulantes</taxon>
    </lineage>
</organism>
<dbReference type="VEuPathDB" id="FungiDB:P175DRAFT_0492049"/>
<accession>A0A2T5LYM8</accession>
<dbReference type="GeneID" id="63812750"/>
<feature type="region of interest" description="Disordered" evidence="1">
    <location>
        <begin position="131"/>
        <end position="150"/>
    </location>
</feature>
<dbReference type="Gene3D" id="3.40.50.300">
    <property type="entry name" value="P-loop containing nucleotide triphosphate hydrolases"/>
    <property type="match status" value="1"/>
</dbReference>
<sequence length="367" mass="42269">MSTVPTTKNGPESRLLIVTYPRTASNLLMRMLAMPDQPHAVCVESGGYFFMPTSNYISQNGLWEKPCKQWTEEQRVALENKFQSCFEELHGFLQGAETQGKIAVFKEHAPFIISPTVQSRFVHGPEIIATETEQEEEEEEEEAPWRVGIPDPYRDIQPPANLPLNESVFPEQFLLQCLPSFLIRHPALAFPSYYRVFLSFMKGDLSKMQGCEAEMREAFTLRWTRNLYDWYVSAWEKMHHHHHHHPGEEQKKTPIILDADDVLNNPELVLRFCDLVGLDSTRVQFTWKPAGQEQLEKEAAIRLITRSTLFASSGINAQGKTFEGLSMEGEVAKWKQEFGDVEGAKLERWVKDAMPDYEYLLSRRLTL</sequence>
<evidence type="ECO:0000313" key="3">
    <source>
        <dbReference type="Proteomes" id="UP000244073"/>
    </source>
</evidence>
<dbReference type="Proteomes" id="UP000244073">
    <property type="component" value="Unassembled WGS sequence"/>
</dbReference>
<evidence type="ECO:0008006" key="4">
    <source>
        <dbReference type="Google" id="ProtNLM"/>
    </source>
</evidence>
<evidence type="ECO:0000256" key="1">
    <source>
        <dbReference type="SAM" id="MobiDB-lite"/>
    </source>
</evidence>
<reference evidence="2 3" key="1">
    <citation type="journal article" date="2018" name="Proc. Natl. Acad. Sci. U.S.A.">
        <title>Linking secondary metabolites to gene clusters through genome sequencing of six diverse Aspergillus species.</title>
        <authorList>
            <person name="Kaerboelling I."/>
            <person name="Vesth T.C."/>
            <person name="Frisvad J.C."/>
            <person name="Nybo J.L."/>
            <person name="Theobald S."/>
            <person name="Kuo A."/>
            <person name="Bowyer P."/>
            <person name="Matsuda Y."/>
            <person name="Mondo S."/>
            <person name="Lyhne E.K."/>
            <person name="Kogle M.E."/>
            <person name="Clum A."/>
            <person name="Lipzen A."/>
            <person name="Salamov A."/>
            <person name="Ngan C.Y."/>
            <person name="Daum C."/>
            <person name="Chiniquy J."/>
            <person name="Barry K."/>
            <person name="LaButti K."/>
            <person name="Haridas S."/>
            <person name="Simmons B.A."/>
            <person name="Magnuson J.K."/>
            <person name="Mortensen U.H."/>
            <person name="Larsen T.O."/>
            <person name="Grigoriev I.V."/>
            <person name="Baker S.E."/>
            <person name="Andersen M.R."/>
        </authorList>
    </citation>
    <scope>NUCLEOTIDE SEQUENCE [LARGE SCALE GENOMIC DNA]</scope>
    <source>
        <strain evidence="2 3">IBT 24754</strain>
    </source>
</reference>
<dbReference type="PANTHER" id="PTHR48419">
    <property type="entry name" value="SULFOTRANSFERASE DOMAIN-CONTAINING PROTEIN"/>
    <property type="match status" value="1"/>
</dbReference>
<name>A0A2T5LYM8_9EURO</name>
<evidence type="ECO:0000313" key="2">
    <source>
        <dbReference type="EMBL" id="PTU21373.1"/>
    </source>
</evidence>
<dbReference type="InterPro" id="IPR053226">
    <property type="entry name" value="Pyrrolopyrazine_biosynth_F"/>
</dbReference>
<dbReference type="EMBL" id="MSFN02000003">
    <property type="protein sequence ID" value="PTU21373.1"/>
    <property type="molecule type" value="Genomic_DNA"/>
</dbReference>
<gene>
    <name evidence="2" type="ORF">P175DRAFT_0492049</name>
</gene>
<dbReference type="OrthoDB" id="3650366at2759"/>
<proteinExistence type="predicted"/>
<dbReference type="PANTHER" id="PTHR48419:SF1">
    <property type="entry name" value="SULFOTRANSFERASE DOMAIN-CONTAINING PROTEIN"/>
    <property type="match status" value="1"/>
</dbReference>
<dbReference type="RefSeq" id="XP_040752765.1">
    <property type="nucleotide sequence ID" value="XM_040895868.1"/>
</dbReference>
<comment type="caution">
    <text evidence="2">The sequence shown here is derived from an EMBL/GenBank/DDBJ whole genome shotgun (WGS) entry which is preliminary data.</text>
</comment>
<dbReference type="AlphaFoldDB" id="A0A2T5LYM8"/>